<gene>
    <name evidence="2" type="ORF">Tco_0909818</name>
</gene>
<organism evidence="2 3">
    <name type="scientific">Tanacetum coccineum</name>
    <dbReference type="NCBI Taxonomy" id="301880"/>
    <lineage>
        <taxon>Eukaryota</taxon>
        <taxon>Viridiplantae</taxon>
        <taxon>Streptophyta</taxon>
        <taxon>Embryophyta</taxon>
        <taxon>Tracheophyta</taxon>
        <taxon>Spermatophyta</taxon>
        <taxon>Magnoliopsida</taxon>
        <taxon>eudicotyledons</taxon>
        <taxon>Gunneridae</taxon>
        <taxon>Pentapetalae</taxon>
        <taxon>asterids</taxon>
        <taxon>campanulids</taxon>
        <taxon>Asterales</taxon>
        <taxon>Asteraceae</taxon>
        <taxon>Asteroideae</taxon>
        <taxon>Anthemideae</taxon>
        <taxon>Anthemidinae</taxon>
        <taxon>Tanacetum</taxon>
    </lineage>
</organism>
<evidence type="ECO:0000313" key="2">
    <source>
        <dbReference type="EMBL" id="GJT29543.1"/>
    </source>
</evidence>
<accession>A0ABQ5CRK2</accession>
<feature type="compositionally biased region" description="Acidic residues" evidence="1">
    <location>
        <begin position="421"/>
        <end position="450"/>
    </location>
</feature>
<feature type="compositionally biased region" description="Polar residues" evidence="1">
    <location>
        <begin position="331"/>
        <end position="340"/>
    </location>
</feature>
<name>A0ABQ5CRK2_9ASTR</name>
<proteinExistence type="predicted"/>
<dbReference type="Proteomes" id="UP001151760">
    <property type="component" value="Unassembled WGS sequence"/>
</dbReference>
<feature type="region of interest" description="Disordered" evidence="1">
    <location>
        <begin position="330"/>
        <end position="452"/>
    </location>
</feature>
<feature type="compositionally biased region" description="Basic and acidic residues" evidence="1">
    <location>
        <begin position="343"/>
        <end position="358"/>
    </location>
</feature>
<feature type="compositionally biased region" description="Acidic residues" evidence="1">
    <location>
        <begin position="371"/>
        <end position="396"/>
    </location>
</feature>
<dbReference type="EMBL" id="BQNB010014551">
    <property type="protein sequence ID" value="GJT29543.1"/>
    <property type="molecule type" value="Genomic_DNA"/>
</dbReference>
<keyword evidence="3" id="KW-1185">Reference proteome</keyword>
<reference evidence="2" key="2">
    <citation type="submission" date="2022-01" db="EMBL/GenBank/DDBJ databases">
        <authorList>
            <person name="Yamashiro T."/>
            <person name="Shiraishi A."/>
            <person name="Satake H."/>
            <person name="Nakayama K."/>
        </authorList>
    </citation>
    <scope>NUCLEOTIDE SEQUENCE</scope>
</reference>
<evidence type="ECO:0000313" key="3">
    <source>
        <dbReference type="Proteomes" id="UP001151760"/>
    </source>
</evidence>
<sequence length="626" mass="70405">MNTTKEQQKELDDALVAPENRLKIGKSNLRLSSNLKSKEPTLQVVLDALKLTPFYNAFEISADVPEIYMQEFWVTVTRHHSSLRFKLDGKSHTVNVDNFRDMLKICPKLPGQKFEEPPLEEDILSFIRDLGHTGEIKFLSDVNVNHMHQPWRSFAAIINKCLSGKMTALESLRWLRAQILWGMYHNKQVDYVYLLWEYLVFQVENKNSKKNNDMDDFMFTTIRVISKHKDTQEYGAILPQHLTNQAMLESEAFKTYRAYATGEKAPKIKTSAKGDKLATTKSKGLTVLSEVALSEAEQMKLATKRSLKEFHISHASGSGDGVDILSKVPDEQQQTRSGTNEGAGEKLEVLDVPEYRSESEEESWTFSQGKDEEEDEEHDSDDDNDDNDDEDDDQENDSQRTKSDDEGDDFVDPNLSTYIADDQENEKEEEKADDDDDDTMGEEQGDEDNGELYGDLNINLIVQLQSSSASSDLVAKFINPSPDTGIDSILNPNAVVSVTPSSATITPQTPIPIIQPQHQTHDSTTTTTIPTTTVPEIPNFASLFGFERRVSSLESDLLELKQTNQFTKALSSISGIVNKYLASKVKDTVDVVVQLKSDKLREEAQAETQDFLNSLVVTSGQFYGIL</sequence>
<comment type="caution">
    <text evidence="2">The sequence shown here is derived from an EMBL/GenBank/DDBJ whole genome shotgun (WGS) entry which is preliminary data.</text>
</comment>
<reference evidence="2" key="1">
    <citation type="journal article" date="2022" name="Int. J. Mol. Sci.">
        <title>Draft Genome of Tanacetum Coccineum: Genomic Comparison of Closely Related Tanacetum-Family Plants.</title>
        <authorList>
            <person name="Yamashiro T."/>
            <person name="Shiraishi A."/>
            <person name="Nakayama K."/>
            <person name="Satake H."/>
        </authorList>
    </citation>
    <scope>NUCLEOTIDE SEQUENCE</scope>
</reference>
<evidence type="ECO:0000256" key="1">
    <source>
        <dbReference type="SAM" id="MobiDB-lite"/>
    </source>
</evidence>
<protein>
    <submittedName>
        <fullName evidence="2">Uncharacterized protein</fullName>
    </submittedName>
</protein>